<dbReference type="AlphaFoldDB" id="A0A0H5DRE5"/>
<dbReference type="SUPFAM" id="SSF53474">
    <property type="entry name" value="alpha/beta-Hydrolases"/>
    <property type="match status" value="1"/>
</dbReference>
<evidence type="ECO:0000256" key="1">
    <source>
        <dbReference type="SAM" id="Phobius"/>
    </source>
</evidence>
<keyword evidence="3" id="KW-1185">Reference proteome</keyword>
<proteinExistence type="predicted"/>
<accession>A0A0H5DRE5</accession>
<organism evidence="2 3">
    <name type="scientific">Estrella lausannensis</name>
    <dbReference type="NCBI Taxonomy" id="483423"/>
    <lineage>
        <taxon>Bacteria</taxon>
        <taxon>Pseudomonadati</taxon>
        <taxon>Chlamydiota</taxon>
        <taxon>Chlamydiia</taxon>
        <taxon>Parachlamydiales</taxon>
        <taxon>Candidatus Criblamydiaceae</taxon>
        <taxon>Estrella</taxon>
    </lineage>
</organism>
<name>A0A0H5DRE5_9BACT</name>
<dbReference type="Proteomes" id="UP000220251">
    <property type="component" value="Unassembled WGS sequence"/>
</dbReference>
<dbReference type="EMBL" id="CWGJ01000011">
    <property type="protein sequence ID" value="CRX38249.1"/>
    <property type="molecule type" value="Genomic_DNA"/>
</dbReference>
<keyword evidence="1" id="KW-1133">Transmembrane helix</keyword>
<dbReference type="RefSeq" id="WP_098038093.1">
    <property type="nucleotide sequence ID" value="NZ_CWGJ01000011.1"/>
</dbReference>
<feature type="transmembrane region" description="Helical" evidence="1">
    <location>
        <begin position="279"/>
        <end position="300"/>
    </location>
</feature>
<feature type="transmembrane region" description="Helical" evidence="1">
    <location>
        <begin position="251"/>
        <end position="273"/>
    </location>
</feature>
<dbReference type="InterPro" id="IPR029058">
    <property type="entry name" value="AB_hydrolase_fold"/>
</dbReference>
<evidence type="ECO:0000313" key="3">
    <source>
        <dbReference type="Proteomes" id="UP000220251"/>
    </source>
</evidence>
<keyword evidence="1" id="KW-0472">Membrane</keyword>
<gene>
    <name evidence="2" type="ORF">ELAC_0900</name>
</gene>
<evidence type="ECO:0000313" key="2">
    <source>
        <dbReference type="EMBL" id="CRX38249.1"/>
    </source>
</evidence>
<sequence length="490" mass="51981">MSFIINFFSKSEIQDPTQTGATPPETNGTITGENSKITAIGQTHLTTEVASQCSQDVFSDKEVKEMTSSVTLEESAANEERALLAIGSENVFPSHCQKETTLQMAALAGLMYKDFKEIEGIASLFPKGLIMLPSPCDLGISCPKGLRVQAFRHGDEVIVAMRGTELNLDASTMLANLVADLGIGRHKTNEDLISSVREVAAKLKKLYGYDIGESLISTFESIVNQRITGDSDTERVISLGKEMALQSGKDAAIGCGIAGGAGGVVAGALVAVGMAAPPVAIALAFGALLTGSALGGSIGAGKTLATKGLTVADGYPTLQSYFKTLDNYITQLKATKIRNTDTLITTGHSLAGFLAGVIGFIHADEAFSFNGPGVLIDRDVIKTLENLGISRKISTECTYHSVVMEADIIGNLGKREVCGRKLYLPITLNAPYETMPACAYSDPLSHHGIMLMHAILENSTVHSIPKTPNFPVLLLKAREEEGPKVEEIND</sequence>
<dbReference type="OrthoDB" id="9831669at2"/>
<keyword evidence="1" id="KW-0812">Transmembrane</keyword>
<protein>
    <submittedName>
        <fullName evidence="2">Putative membrane protein</fullName>
    </submittedName>
</protein>
<reference evidence="3" key="1">
    <citation type="submission" date="2015-06" db="EMBL/GenBank/DDBJ databases">
        <authorList>
            <person name="Bertelli C."/>
        </authorList>
    </citation>
    <scope>NUCLEOTIDE SEQUENCE [LARGE SCALE GENOMIC DNA]</scope>
    <source>
        <strain evidence="3">CRIB-30</strain>
    </source>
</reference>